<dbReference type="WBParaSite" id="PSAMB.scaffold237size62691.g3594.t1">
    <property type="protein sequence ID" value="PSAMB.scaffold237size62691.g3594.t1"/>
    <property type="gene ID" value="PSAMB.scaffold237size62691.g3594"/>
</dbReference>
<feature type="chain" id="PRO_5036758374" evidence="1">
    <location>
        <begin position="25"/>
        <end position="259"/>
    </location>
</feature>
<protein>
    <submittedName>
        <fullName evidence="4">Ig-like domain-containing protein</fullName>
    </submittedName>
</protein>
<evidence type="ECO:0000256" key="1">
    <source>
        <dbReference type="SAM" id="SignalP"/>
    </source>
</evidence>
<dbReference type="Proteomes" id="UP000887566">
    <property type="component" value="Unplaced"/>
</dbReference>
<dbReference type="AlphaFoldDB" id="A0A914VRS9"/>
<proteinExistence type="predicted"/>
<dbReference type="SUPFAM" id="SSF48726">
    <property type="entry name" value="Immunoglobulin"/>
    <property type="match status" value="1"/>
</dbReference>
<keyword evidence="1" id="KW-0732">Signal</keyword>
<feature type="domain" description="Ig-like" evidence="2">
    <location>
        <begin position="135"/>
        <end position="205"/>
    </location>
</feature>
<feature type="signal peptide" evidence="1">
    <location>
        <begin position="1"/>
        <end position="24"/>
    </location>
</feature>
<reference evidence="4" key="1">
    <citation type="submission" date="2022-11" db="UniProtKB">
        <authorList>
            <consortium name="WormBaseParasite"/>
        </authorList>
    </citation>
    <scope>IDENTIFICATION</scope>
</reference>
<evidence type="ECO:0000313" key="4">
    <source>
        <dbReference type="WBParaSite" id="PSAMB.scaffold237size62691.g3594.t1"/>
    </source>
</evidence>
<organism evidence="3 4">
    <name type="scientific">Plectus sambesii</name>
    <dbReference type="NCBI Taxonomy" id="2011161"/>
    <lineage>
        <taxon>Eukaryota</taxon>
        <taxon>Metazoa</taxon>
        <taxon>Ecdysozoa</taxon>
        <taxon>Nematoda</taxon>
        <taxon>Chromadorea</taxon>
        <taxon>Plectida</taxon>
        <taxon>Plectina</taxon>
        <taxon>Plectoidea</taxon>
        <taxon>Plectidae</taxon>
        <taxon>Plectus</taxon>
    </lineage>
</organism>
<dbReference type="PROSITE" id="PS50835">
    <property type="entry name" value="IG_LIKE"/>
    <property type="match status" value="1"/>
</dbReference>
<accession>A0A914VRS9</accession>
<dbReference type="InterPro" id="IPR007110">
    <property type="entry name" value="Ig-like_dom"/>
</dbReference>
<dbReference type="InterPro" id="IPR013783">
    <property type="entry name" value="Ig-like_fold"/>
</dbReference>
<dbReference type="InterPro" id="IPR036179">
    <property type="entry name" value="Ig-like_dom_sf"/>
</dbReference>
<dbReference type="Gene3D" id="2.60.40.10">
    <property type="entry name" value="Immunoglobulins"/>
    <property type="match status" value="1"/>
</dbReference>
<keyword evidence="3" id="KW-1185">Reference proteome</keyword>
<evidence type="ECO:0000313" key="3">
    <source>
        <dbReference type="Proteomes" id="UP000887566"/>
    </source>
</evidence>
<evidence type="ECO:0000259" key="2">
    <source>
        <dbReference type="PROSITE" id="PS50835"/>
    </source>
</evidence>
<sequence length="259" mass="29819">MIKSMDRMFVLTLVILCSLQLASGANVSRQGTIFLEMGTAFRQTCEPPNNESDMSDWHWIIQKTGNPYALEPINKTHISTNDEGTIFFHHVKEFDGYVGYYACVRKSSPLLEQEVANQFRLNVTRNRRRHLGIIPPAEQYVEQRTYGSIHKIFCFFSGNPVQTPDWYHNGVEITKDNQRGYTFESFRKTLVFRVAKDKEGAYECRFPKAIGLDLNGAVLFPHVKEKLEDTYPRDWIRPANKNGSWIITGGGASSQWAWR</sequence>
<name>A0A914VRS9_9BILA</name>